<dbReference type="GO" id="GO:0031410">
    <property type="term" value="C:cytoplasmic vesicle"/>
    <property type="evidence" value="ECO:0007669"/>
    <property type="project" value="UniProtKB-KW"/>
</dbReference>
<comment type="subcellular location">
    <subcellularLocation>
        <location evidence="1">Cytoplasmic vesicle</location>
        <location evidence="1">Autophagosome membrane</location>
        <topology evidence="1">Lipid-anchor</topology>
    </subcellularLocation>
</comment>
<dbReference type="EMBL" id="MCOG01000365">
    <property type="protein sequence ID" value="ORY13000.1"/>
    <property type="molecule type" value="Genomic_DNA"/>
</dbReference>
<dbReference type="InterPro" id="IPR029071">
    <property type="entry name" value="Ubiquitin-like_domsf"/>
</dbReference>
<evidence type="ECO:0000256" key="4">
    <source>
        <dbReference type="ARBA" id="ARBA00023136"/>
    </source>
</evidence>
<evidence type="ECO:0000256" key="8">
    <source>
        <dbReference type="RuleBase" id="RU004384"/>
    </source>
</evidence>
<dbReference type="PANTHER" id="PTHR10969">
    <property type="entry name" value="MICROTUBULE-ASSOCIATED PROTEINS 1A/1B LIGHT CHAIN 3-RELATED"/>
    <property type="match status" value="1"/>
</dbReference>
<evidence type="ECO:0000313" key="9">
    <source>
        <dbReference type="EMBL" id="ORY13000.1"/>
    </source>
</evidence>
<accession>A0A1Y1ZS23</accession>
<evidence type="ECO:0000256" key="5">
    <source>
        <dbReference type="ARBA" id="ARBA00023288"/>
    </source>
</evidence>
<keyword evidence="4" id="KW-0472">Membrane</keyword>
<dbReference type="GO" id="GO:0006914">
    <property type="term" value="P:autophagy"/>
    <property type="evidence" value="ECO:0007669"/>
    <property type="project" value="UniProtKB-KW"/>
</dbReference>
<feature type="lipid moiety-binding region" description="Phosphatidylserine amidated glycine; alternate" evidence="7">
    <location>
        <position position="127"/>
    </location>
</feature>
<dbReference type="OrthoDB" id="6738456at2759"/>
<dbReference type="Proteomes" id="UP000193920">
    <property type="component" value="Unassembled WGS sequence"/>
</dbReference>
<evidence type="ECO:0000256" key="7">
    <source>
        <dbReference type="PIRSR" id="PIRSR604241-50"/>
    </source>
</evidence>
<organism evidence="9 10">
    <name type="scientific">Neocallimastix californiae</name>
    <dbReference type="NCBI Taxonomy" id="1754190"/>
    <lineage>
        <taxon>Eukaryota</taxon>
        <taxon>Fungi</taxon>
        <taxon>Fungi incertae sedis</taxon>
        <taxon>Chytridiomycota</taxon>
        <taxon>Chytridiomycota incertae sedis</taxon>
        <taxon>Neocallimastigomycetes</taxon>
        <taxon>Neocallimastigales</taxon>
        <taxon>Neocallimastigaceae</taxon>
        <taxon>Neocallimastix</taxon>
    </lineage>
</organism>
<dbReference type="GO" id="GO:0000421">
    <property type="term" value="C:autophagosome membrane"/>
    <property type="evidence" value="ECO:0007669"/>
    <property type="project" value="UniProtKB-SubCell"/>
</dbReference>
<dbReference type="AlphaFoldDB" id="A0A1Y1ZS23"/>
<evidence type="ECO:0000313" key="10">
    <source>
        <dbReference type="Proteomes" id="UP000193920"/>
    </source>
</evidence>
<comment type="caution">
    <text evidence="9">The sequence shown here is derived from an EMBL/GenBank/DDBJ whole genome shotgun (WGS) entry which is preliminary data.</text>
</comment>
<name>A0A1Y1ZS23_9FUNG</name>
<dbReference type="SUPFAM" id="SSF54236">
    <property type="entry name" value="Ubiquitin-like"/>
    <property type="match status" value="1"/>
</dbReference>
<evidence type="ECO:0000256" key="6">
    <source>
        <dbReference type="ARBA" id="ARBA00023329"/>
    </source>
</evidence>
<dbReference type="Gene3D" id="3.10.20.90">
    <property type="entry name" value="Phosphatidylinositol 3-kinase Catalytic Subunit, Chain A, domain 1"/>
    <property type="match status" value="1"/>
</dbReference>
<evidence type="ECO:0000256" key="1">
    <source>
        <dbReference type="ARBA" id="ARBA00004512"/>
    </source>
</evidence>
<protein>
    <recommendedName>
        <fullName evidence="8">Autophagy-related protein</fullName>
    </recommendedName>
</protein>
<dbReference type="STRING" id="1754190.A0A1Y1ZS23"/>
<keyword evidence="10" id="KW-1185">Reference proteome</keyword>
<comment type="similarity">
    <text evidence="2 8">Belongs to the ATG8 family.</text>
</comment>
<keyword evidence="6" id="KW-0968">Cytoplasmic vesicle</keyword>
<keyword evidence="5 7" id="KW-0449">Lipoprotein</keyword>
<proteinExistence type="inferred from homology"/>
<evidence type="ECO:0000256" key="3">
    <source>
        <dbReference type="ARBA" id="ARBA00023006"/>
    </source>
</evidence>
<gene>
    <name evidence="9" type="ORF">LY90DRAFT_677726</name>
</gene>
<dbReference type="InterPro" id="IPR004241">
    <property type="entry name" value="Atg8-like"/>
</dbReference>
<sequence>MFYGNKKKNSDFEFNFQKENPFEKRQEESRNILNNYPGRIPIIVERFPNSTSVPELAKKKFLCPSDITFSQFSESIRKKLKIESTQAIFFFSPDLISNEIVISELYEKKKNADGFLYISYSSENTFG</sequence>
<reference evidence="9 10" key="1">
    <citation type="submission" date="2016-08" db="EMBL/GenBank/DDBJ databases">
        <title>A Parts List for Fungal Cellulosomes Revealed by Comparative Genomics.</title>
        <authorList>
            <consortium name="DOE Joint Genome Institute"/>
            <person name="Haitjema C.H."/>
            <person name="Gilmore S.P."/>
            <person name="Henske J.K."/>
            <person name="Solomon K.V."/>
            <person name="De Groot R."/>
            <person name="Kuo A."/>
            <person name="Mondo S.J."/>
            <person name="Salamov A.A."/>
            <person name="Labutti K."/>
            <person name="Zhao Z."/>
            <person name="Chiniquy J."/>
            <person name="Barry K."/>
            <person name="Brewer H.M."/>
            <person name="Purvine S.O."/>
            <person name="Wright A.T."/>
            <person name="Boxma B."/>
            <person name="Van Alen T."/>
            <person name="Hackstein J.H."/>
            <person name="Baker S.E."/>
            <person name="Grigoriev I.V."/>
            <person name="O'Malley M.A."/>
        </authorList>
    </citation>
    <scope>NUCLEOTIDE SEQUENCE [LARGE SCALE GENOMIC DNA]</scope>
    <source>
        <strain evidence="9 10">G1</strain>
    </source>
</reference>
<dbReference type="Pfam" id="PF02991">
    <property type="entry name" value="ATG8"/>
    <property type="match status" value="1"/>
</dbReference>
<keyword evidence="3 8" id="KW-0072">Autophagy</keyword>
<evidence type="ECO:0000256" key="2">
    <source>
        <dbReference type="ARBA" id="ARBA00007293"/>
    </source>
</evidence>